<dbReference type="EMBL" id="LRXL01000037">
    <property type="protein sequence ID" value="OAB78647.1"/>
    <property type="molecule type" value="Genomic_DNA"/>
</dbReference>
<evidence type="ECO:0000313" key="2">
    <source>
        <dbReference type="Proteomes" id="UP000077013"/>
    </source>
</evidence>
<keyword evidence="2" id="KW-1185">Reference proteome</keyword>
<proteinExistence type="predicted"/>
<comment type="caution">
    <text evidence="1">The sequence shown here is derived from an EMBL/GenBank/DDBJ whole genome shotgun (WGS) entry which is preliminary data.</text>
</comment>
<organism evidence="1 2">
    <name type="scientific">Cochleicola gelatinilyticus</name>
    <dbReference type="NCBI Taxonomy" id="1763537"/>
    <lineage>
        <taxon>Bacteria</taxon>
        <taxon>Pseudomonadati</taxon>
        <taxon>Bacteroidota</taxon>
        <taxon>Flavobacteriia</taxon>
        <taxon>Flavobacteriales</taxon>
        <taxon>Flavobacteriaceae</taxon>
        <taxon>Cochleicola</taxon>
    </lineage>
</organism>
<sequence length="129" mass="15422">MENELLYKIDAHRRLCIKKDLIELNMWIDTLTILNTELSQLLVIEKQLLQNITIETTLLGVRRKNTLVLAALCKYEQGLNSEYEYGKVIYDVKRAKEHEKKRDSYMELMHDFYALRKSVYTMLSTYKRN</sequence>
<gene>
    <name evidence="1" type="ORF">ULVI_08675</name>
</gene>
<reference evidence="1 2" key="1">
    <citation type="submission" date="2016-02" db="EMBL/GenBank/DDBJ databases">
        <title>Ulvibacter sp. LPB0005, isolated from Thais luteostoma.</title>
        <authorList>
            <person name="Shin S.-K."/>
            <person name="Yi H."/>
        </authorList>
    </citation>
    <scope>NUCLEOTIDE SEQUENCE [LARGE SCALE GENOMIC DNA]</scope>
    <source>
        <strain evidence="1 2">LPB0005</strain>
    </source>
</reference>
<name>A0A167HIH2_9FLAO</name>
<evidence type="ECO:0000313" key="1">
    <source>
        <dbReference type="EMBL" id="OAB78647.1"/>
    </source>
</evidence>
<dbReference type="Proteomes" id="UP000077013">
    <property type="component" value="Unassembled WGS sequence"/>
</dbReference>
<dbReference type="STRING" id="1763537.ULVI_08675"/>
<accession>A0A167HIH2</accession>
<dbReference type="OrthoDB" id="1442387at2"/>
<dbReference type="AlphaFoldDB" id="A0A167HIH2"/>
<dbReference type="RefSeq" id="WP_068591847.1">
    <property type="nucleotide sequence ID" value="NZ_LRXL01000037.1"/>
</dbReference>
<protein>
    <submittedName>
        <fullName evidence="1">Uncharacterized protein</fullName>
    </submittedName>
</protein>